<dbReference type="Proteomes" id="UP000824540">
    <property type="component" value="Unassembled WGS sequence"/>
</dbReference>
<protein>
    <submittedName>
        <fullName evidence="2">Uncharacterized protein</fullName>
    </submittedName>
</protein>
<sequence length="148" mass="16911">MSFEKEEIRNVTTEQLVWCPVFEPSFFQLADRLMGTVFSSGSQIFYSSNAAHGMNRISSCREKLSYSNGPQSSARLTTSRIWGRSKWNSRPKLQQVGLISISSGGWVAVKVNRWRREVKKRKSSTRASPSPTQTRFPGSKRDKHDEHQ</sequence>
<dbReference type="AlphaFoldDB" id="A0A8T2NVV0"/>
<name>A0A8T2NVV0_9TELE</name>
<dbReference type="EMBL" id="JAFBMS010000042">
    <property type="protein sequence ID" value="KAG9340517.1"/>
    <property type="molecule type" value="Genomic_DNA"/>
</dbReference>
<evidence type="ECO:0000256" key="1">
    <source>
        <dbReference type="SAM" id="MobiDB-lite"/>
    </source>
</evidence>
<feature type="region of interest" description="Disordered" evidence="1">
    <location>
        <begin position="117"/>
        <end position="148"/>
    </location>
</feature>
<organism evidence="2 3">
    <name type="scientific">Albula glossodonta</name>
    <name type="common">roundjaw bonefish</name>
    <dbReference type="NCBI Taxonomy" id="121402"/>
    <lineage>
        <taxon>Eukaryota</taxon>
        <taxon>Metazoa</taxon>
        <taxon>Chordata</taxon>
        <taxon>Craniata</taxon>
        <taxon>Vertebrata</taxon>
        <taxon>Euteleostomi</taxon>
        <taxon>Actinopterygii</taxon>
        <taxon>Neopterygii</taxon>
        <taxon>Teleostei</taxon>
        <taxon>Albuliformes</taxon>
        <taxon>Albulidae</taxon>
        <taxon>Albula</taxon>
    </lineage>
</organism>
<evidence type="ECO:0000313" key="2">
    <source>
        <dbReference type="EMBL" id="KAG9340517.1"/>
    </source>
</evidence>
<gene>
    <name evidence="2" type="ORF">JZ751_021337</name>
</gene>
<feature type="compositionally biased region" description="Polar residues" evidence="1">
    <location>
        <begin position="125"/>
        <end position="136"/>
    </location>
</feature>
<proteinExistence type="predicted"/>
<reference evidence="2" key="1">
    <citation type="thesis" date="2021" institute="BYU ScholarsArchive" country="Provo, UT, USA">
        <title>Applications of and Algorithms for Genome Assembly and Genomic Analyses with an Emphasis on Marine Teleosts.</title>
        <authorList>
            <person name="Pickett B.D."/>
        </authorList>
    </citation>
    <scope>NUCLEOTIDE SEQUENCE</scope>
    <source>
        <strain evidence="2">HI-2016</strain>
    </source>
</reference>
<accession>A0A8T2NVV0</accession>
<feature type="compositionally biased region" description="Basic and acidic residues" evidence="1">
    <location>
        <begin position="139"/>
        <end position="148"/>
    </location>
</feature>
<keyword evidence="3" id="KW-1185">Reference proteome</keyword>
<comment type="caution">
    <text evidence="2">The sequence shown here is derived from an EMBL/GenBank/DDBJ whole genome shotgun (WGS) entry which is preliminary data.</text>
</comment>
<evidence type="ECO:0000313" key="3">
    <source>
        <dbReference type="Proteomes" id="UP000824540"/>
    </source>
</evidence>